<feature type="region of interest" description="Disordered" evidence="7">
    <location>
        <begin position="167"/>
        <end position="200"/>
    </location>
</feature>
<evidence type="ECO:0000256" key="7">
    <source>
        <dbReference type="SAM" id="MobiDB-lite"/>
    </source>
</evidence>
<evidence type="ECO:0000256" key="8">
    <source>
        <dbReference type="SAM" id="Phobius"/>
    </source>
</evidence>
<keyword evidence="6" id="KW-0012">Acyltransferase</keyword>
<keyword evidence="1" id="KW-0808">Transferase</keyword>
<comment type="caution">
    <text evidence="9">The sequence shown here is derived from an EMBL/GenBank/DDBJ whole genome shotgun (WGS) entry which is preliminary data.</text>
</comment>
<feature type="transmembrane region" description="Helical" evidence="8">
    <location>
        <begin position="40"/>
        <end position="66"/>
    </location>
</feature>
<accession>A0AAD5UQN0</accession>
<dbReference type="GO" id="GO:0016746">
    <property type="term" value="F:acyltransferase activity"/>
    <property type="evidence" value="ECO:0007669"/>
    <property type="project" value="UniProtKB-KW"/>
</dbReference>
<keyword evidence="2 8" id="KW-0812">Transmembrane</keyword>
<keyword evidence="10" id="KW-1185">Reference proteome</keyword>
<evidence type="ECO:0000256" key="2">
    <source>
        <dbReference type="ARBA" id="ARBA00022692"/>
    </source>
</evidence>
<evidence type="ECO:0000256" key="5">
    <source>
        <dbReference type="ARBA" id="ARBA00023136"/>
    </source>
</evidence>
<keyword evidence="4" id="KW-0443">Lipid metabolism</keyword>
<feature type="transmembrane region" description="Helical" evidence="8">
    <location>
        <begin position="87"/>
        <end position="105"/>
    </location>
</feature>
<feature type="compositionally biased region" description="Low complexity" evidence="7">
    <location>
        <begin position="175"/>
        <end position="200"/>
    </location>
</feature>
<name>A0AAD5UQN0_9APHY</name>
<dbReference type="EMBL" id="JANAWD010000926">
    <property type="protein sequence ID" value="KAJ3475054.1"/>
    <property type="molecule type" value="Genomic_DNA"/>
</dbReference>
<keyword evidence="5 8" id="KW-0472">Membrane</keyword>
<evidence type="ECO:0000313" key="10">
    <source>
        <dbReference type="Proteomes" id="UP001212997"/>
    </source>
</evidence>
<evidence type="ECO:0000256" key="1">
    <source>
        <dbReference type="ARBA" id="ARBA00022679"/>
    </source>
</evidence>
<reference evidence="9" key="1">
    <citation type="submission" date="2022-07" db="EMBL/GenBank/DDBJ databases">
        <title>Genome Sequence of Physisporinus lineatus.</title>
        <authorList>
            <person name="Buettner E."/>
        </authorList>
    </citation>
    <scope>NUCLEOTIDE SEQUENCE</scope>
    <source>
        <strain evidence="9">VT162</strain>
    </source>
</reference>
<protein>
    <recommendedName>
        <fullName evidence="11">Phospholipid/glycerol acyltransferase domain-containing protein</fullName>
    </recommendedName>
</protein>
<dbReference type="PANTHER" id="PTHR23063:SF60">
    <property type="entry name" value="LYSOPHOSPHATIDIC ACID:OLEOYL-COA ACYLTRANSFERASE 1"/>
    <property type="match status" value="1"/>
</dbReference>
<sequence>MRTKVAGWMEKFSAYRDPGTGIQPFLTPLPASGTDALATILLPIGFAVGIVRTVLILLLTLVYTVLVSGLSVILRPVPPLYRVVTRVLTAIIARLVLLLIGLWWIPVDLVARKRTRGLQVDGSWNPKAGDVIVSNWASWIEVLWLAFRFNPIFVLPVCFPAARSTPPLRSSNPITSTPGRRTGTGSAAISSPSTRTPTPRSNVVGFRRISLLSLIWRTGQLPPLSEPHETFESIRSNADRPLVIFPEGTTSNGRSLLRFAEVFKGIDVPVKRFQVFVMCVRYDPPTPLKPSLSHSIPSGSLGPLVHMFKLASTLTPLSISIRLLPTTESPSSGSILISEFLTNDKCDDTLSEVCASLMAQIGKVKRVGMGWEDKASFLDFYKVKR</sequence>
<dbReference type="Proteomes" id="UP001212997">
    <property type="component" value="Unassembled WGS sequence"/>
</dbReference>
<evidence type="ECO:0000256" key="4">
    <source>
        <dbReference type="ARBA" id="ARBA00023098"/>
    </source>
</evidence>
<evidence type="ECO:0000256" key="3">
    <source>
        <dbReference type="ARBA" id="ARBA00022989"/>
    </source>
</evidence>
<dbReference type="GO" id="GO:0006629">
    <property type="term" value="P:lipid metabolic process"/>
    <property type="evidence" value="ECO:0007669"/>
    <property type="project" value="UniProtKB-KW"/>
</dbReference>
<proteinExistence type="predicted"/>
<evidence type="ECO:0008006" key="11">
    <source>
        <dbReference type="Google" id="ProtNLM"/>
    </source>
</evidence>
<evidence type="ECO:0000256" key="6">
    <source>
        <dbReference type="ARBA" id="ARBA00023315"/>
    </source>
</evidence>
<organism evidence="9 10">
    <name type="scientific">Meripilus lineatus</name>
    <dbReference type="NCBI Taxonomy" id="2056292"/>
    <lineage>
        <taxon>Eukaryota</taxon>
        <taxon>Fungi</taxon>
        <taxon>Dikarya</taxon>
        <taxon>Basidiomycota</taxon>
        <taxon>Agaricomycotina</taxon>
        <taxon>Agaricomycetes</taxon>
        <taxon>Polyporales</taxon>
        <taxon>Meripilaceae</taxon>
        <taxon>Meripilus</taxon>
    </lineage>
</organism>
<evidence type="ECO:0000313" key="9">
    <source>
        <dbReference type="EMBL" id="KAJ3475054.1"/>
    </source>
</evidence>
<dbReference type="PANTHER" id="PTHR23063">
    <property type="entry name" value="PHOSPHOLIPID ACYLTRANSFERASE"/>
    <property type="match status" value="1"/>
</dbReference>
<gene>
    <name evidence="9" type="ORF">NLI96_g12090</name>
</gene>
<dbReference type="AlphaFoldDB" id="A0AAD5UQN0"/>
<keyword evidence="3 8" id="KW-1133">Transmembrane helix</keyword>